<dbReference type="GO" id="GO:0009055">
    <property type="term" value="F:electron transfer activity"/>
    <property type="evidence" value="ECO:0007669"/>
    <property type="project" value="InterPro"/>
</dbReference>
<evidence type="ECO:0000256" key="1">
    <source>
        <dbReference type="ARBA" id="ARBA00004370"/>
    </source>
</evidence>
<comment type="subcellular location">
    <subcellularLocation>
        <location evidence="1">Membrane</location>
    </subcellularLocation>
</comment>
<dbReference type="GO" id="GO:0005739">
    <property type="term" value="C:mitochondrion"/>
    <property type="evidence" value="ECO:0007669"/>
    <property type="project" value="GOC"/>
</dbReference>
<keyword evidence="6" id="KW-0408">Iron</keyword>
<dbReference type="NCBIfam" id="TIGR02970">
    <property type="entry name" value="succ_dehyd_cytB"/>
    <property type="match status" value="1"/>
</dbReference>
<dbReference type="OrthoDB" id="588261at2759"/>
<evidence type="ECO:0000256" key="2">
    <source>
        <dbReference type="ARBA" id="ARBA00022617"/>
    </source>
</evidence>
<dbReference type="InterPro" id="IPR034804">
    <property type="entry name" value="SQR/QFR_C/D"/>
</dbReference>
<dbReference type="AlphaFoldDB" id="A0A0L0DNX4"/>
<keyword evidence="5" id="KW-1133">Transmembrane helix</keyword>
<evidence type="ECO:0000313" key="9">
    <source>
        <dbReference type="Proteomes" id="UP000054408"/>
    </source>
</evidence>
<sequence>MLRIVLASATLRAATTPTSLASSPAVATALAGVRTLTSSSAAAAGEATNRNAKRPISPHVTVYKFPVTAISSIMNRVTGMALVGGLATASLVYLPSSGDITDCVHAFKDAAPALVPLAKFSVAFPLTYHYLASARHIYWDATAKGLDLESVNTSSTAIIGSASALSAVLAFM</sequence>
<dbReference type="RefSeq" id="XP_013762030.1">
    <property type="nucleotide sequence ID" value="XM_013906576.1"/>
</dbReference>
<dbReference type="OMA" id="HVEIYAF"/>
<organism evidence="8 9">
    <name type="scientific">Thecamonas trahens ATCC 50062</name>
    <dbReference type="NCBI Taxonomy" id="461836"/>
    <lineage>
        <taxon>Eukaryota</taxon>
        <taxon>Apusozoa</taxon>
        <taxon>Apusomonadida</taxon>
        <taxon>Apusomonadidae</taxon>
        <taxon>Thecamonas</taxon>
    </lineage>
</organism>
<dbReference type="InterPro" id="IPR000701">
    <property type="entry name" value="SuccDH_FuR_B_TM-su"/>
</dbReference>
<keyword evidence="7" id="KW-0472">Membrane</keyword>
<dbReference type="GO" id="GO:0046872">
    <property type="term" value="F:metal ion binding"/>
    <property type="evidence" value="ECO:0007669"/>
    <property type="project" value="UniProtKB-KW"/>
</dbReference>
<reference evidence="8 9" key="1">
    <citation type="submission" date="2010-05" db="EMBL/GenBank/DDBJ databases">
        <title>The Genome Sequence of Thecamonas trahens ATCC 50062.</title>
        <authorList>
            <consortium name="The Broad Institute Genome Sequencing Platform"/>
            <person name="Russ C."/>
            <person name="Cuomo C."/>
            <person name="Shea T."/>
            <person name="Young S.K."/>
            <person name="Zeng Q."/>
            <person name="Koehrsen M."/>
            <person name="Haas B."/>
            <person name="Borodovsky M."/>
            <person name="Guigo R."/>
            <person name="Alvarado L."/>
            <person name="Berlin A."/>
            <person name="Bochicchio J."/>
            <person name="Borenstein D."/>
            <person name="Chapman S."/>
            <person name="Chen Z."/>
            <person name="Freedman E."/>
            <person name="Gellesch M."/>
            <person name="Goldberg J."/>
            <person name="Griggs A."/>
            <person name="Gujja S."/>
            <person name="Heilman E."/>
            <person name="Heiman D."/>
            <person name="Hepburn T."/>
            <person name="Howarth C."/>
            <person name="Jen D."/>
            <person name="Larson L."/>
            <person name="Mehta T."/>
            <person name="Park D."/>
            <person name="Pearson M."/>
            <person name="Roberts A."/>
            <person name="Saif S."/>
            <person name="Shenoy N."/>
            <person name="Sisk P."/>
            <person name="Stolte C."/>
            <person name="Sykes S."/>
            <person name="Thomson T."/>
            <person name="Walk T."/>
            <person name="White J."/>
            <person name="Yandava C."/>
            <person name="Burger G."/>
            <person name="Gray M.W."/>
            <person name="Holland P.W.H."/>
            <person name="King N."/>
            <person name="Lang F.B.F."/>
            <person name="Roger A.J."/>
            <person name="Ruiz-Trillo I."/>
            <person name="Lander E."/>
            <person name="Nusbaum C."/>
        </authorList>
    </citation>
    <scope>NUCLEOTIDE SEQUENCE [LARGE SCALE GENOMIC DNA]</scope>
    <source>
        <strain evidence="8 9">ATCC 50062</strain>
    </source>
</reference>
<keyword evidence="3" id="KW-0812">Transmembrane</keyword>
<dbReference type="PANTHER" id="PTHR10978:SF5">
    <property type="entry name" value="SUCCINATE DEHYDROGENASE CYTOCHROME B560 SUBUNIT, MITOCHONDRIAL"/>
    <property type="match status" value="1"/>
</dbReference>
<dbReference type="GeneID" id="25561177"/>
<evidence type="ECO:0000256" key="3">
    <source>
        <dbReference type="ARBA" id="ARBA00022692"/>
    </source>
</evidence>
<evidence type="ECO:0000313" key="8">
    <source>
        <dbReference type="EMBL" id="KNC53716.1"/>
    </source>
</evidence>
<gene>
    <name evidence="8" type="ORF">AMSG_01427</name>
</gene>
<dbReference type="Pfam" id="PF01127">
    <property type="entry name" value="Sdh_cyt"/>
    <property type="match status" value="1"/>
</dbReference>
<accession>A0A0L0DNX4</accession>
<dbReference type="eggNOG" id="KOG0449">
    <property type="taxonomic scope" value="Eukaryota"/>
</dbReference>
<keyword evidence="4" id="KW-0479">Metal-binding</keyword>
<dbReference type="GO" id="GO:0006099">
    <property type="term" value="P:tricarboxylic acid cycle"/>
    <property type="evidence" value="ECO:0007669"/>
    <property type="project" value="InterPro"/>
</dbReference>
<dbReference type="CDD" id="cd03499">
    <property type="entry name" value="SQR_TypeC_SdhC"/>
    <property type="match status" value="1"/>
</dbReference>
<proteinExistence type="predicted"/>
<keyword evidence="9" id="KW-1185">Reference proteome</keyword>
<keyword evidence="2" id="KW-0349">Heme</keyword>
<evidence type="ECO:0000256" key="6">
    <source>
        <dbReference type="ARBA" id="ARBA00023004"/>
    </source>
</evidence>
<name>A0A0L0DNX4_THETB</name>
<dbReference type="Proteomes" id="UP000054408">
    <property type="component" value="Unassembled WGS sequence"/>
</dbReference>
<protein>
    <submittedName>
        <fullName evidence="8">Succinate dehydrogenase cytochrome b subunit</fullName>
    </submittedName>
</protein>
<dbReference type="EMBL" id="GL349437">
    <property type="protein sequence ID" value="KNC53716.1"/>
    <property type="molecule type" value="Genomic_DNA"/>
</dbReference>
<evidence type="ECO:0000256" key="4">
    <source>
        <dbReference type="ARBA" id="ARBA00022723"/>
    </source>
</evidence>
<dbReference type="SUPFAM" id="SSF81343">
    <property type="entry name" value="Fumarate reductase respiratory complex transmembrane subunits"/>
    <property type="match status" value="1"/>
</dbReference>
<dbReference type="GO" id="GO:0016020">
    <property type="term" value="C:membrane"/>
    <property type="evidence" value="ECO:0007669"/>
    <property type="project" value="UniProtKB-SubCell"/>
</dbReference>
<dbReference type="InterPro" id="IPR014314">
    <property type="entry name" value="Succ_DH_cytb556"/>
</dbReference>
<dbReference type="STRING" id="461836.A0A0L0DNX4"/>
<dbReference type="PANTHER" id="PTHR10978">
    <property type="entry name" value="SUCCINATE DEHYDROGENASE CYTOCHROME B560 SUBUNIT"/>
    <property type="match status" value="1"/>
</dbReference>
<evidence type="ECO:0000256" key="5">
    <source>
        <dbReference type="ARBA" id="ARBA00022989"/>
    </source>
</evidence>
<dbReference type="Gene3D" id="1.20.1300.10">
    <property type="entry name" value="Fumarate reductase/succinate dehydrogenase, transmembrane subunit"/>
    <property type="match status" value="1"/>
</dbReference>
<evidence type="ECO:0000256" key="7">
    <source>
        <dbReference type="ARBA" id="ARBA00023136"/>
    </source>
</evidence>
<dbReference type="GO" id="GO:0006121">
    <property type="term" value="P:mitochondrial electron transport, succinate to ubiquinone"/>
    <property type="evidence" value="ECO:0007669"/>
    <property type="project" value="TreeGrafter"/>
</dbReference>